<dbReference type="InterPro" id="IPR029058">
    <property type="entry name" value="AB_hydrolase_fold"/>
</dbReference>
<accession>A0A2R3QX06</accession>
<dbReference type="PANTHER" id="PTHR43798:SF29">
    <property type="entry name" value="AB HYDROLASE-1 DOMAIN-CONTAINING PROTEIN"/>
    <property type="match status" value="1"/>
</dbReference>
<dbReference type="InterPro" id="IPR050266">
    <property type="entry name" value="AB_hydrolase_sf"/>
</dbReference>
<evidence type="ECO:0000259" key="1">
    <source>
        <dbReference type="Pfam" id="PF00561"/>
    </source>
</evidence>
<proteinExistence type="predicted"/>
<dbReference type="GO" id="GO:0016787">
    <property type="term" value="F:hydrolase activity"/>
    <property type="evidence" value="ECO:0007669"/>
    <property type="project" value="UniProtKB-KW"/>
</dbReference>
<dbReference type="Proteomes" id="UP000238327">
    <property type="component" value="Chromosome"/>
</dbReference>
<gene>
    <name evidence="2" type="ORF">C7A17_08975</name>
</gene>
<dbReference type="SUPFAM" id="SSF53474">
    <property type="entry name" value="alpha/beta-Hydrolases"/>
    <property type="match status" value="1"/>
</dbReference>
<dbReference type="RefSeq" id="WP_106742826.1">
    <property type="nucleotide sequence ID" value="NZ_CP027657.1"/>
</dbReference>
<dbReference type="Pfam" id="PF00561">
    <property type="entry name" value="Abhydrolase_1"/>
    <property type="match status" value="1"/>
</dbReference>
<keyword evidence="2" id="KW-0378">Hydrolase</keyword>
<dbReference type="OrthoDB" id="2086224at2"/>
<dbReference type="AlphaFoldDB" id="A0A2R3QX06"/>
<dbReference type="PRINTS" id="PR00111">
    <property type="entry name" value="ABHYDROLASE"/>
</dbReference>
<dbReference type="PANTHER" id="PTHR43798">
    <property type="entry name" value="MONOACYLGLYCEROL LIPASE"/>
    <property type="match status" value="1"/>
</dbReference>
<reference evidence="2 3" key="1">
    <citation type="submission" date="2018-03" db="EMBL/GenBank/DDBJ databases">
        <title>Complete genome sequence and methylome analysis of Pseudomonas mendocina NEB 698.</title>
        <authorList>
            <person name="Morgan R.D."/>
        </authorList>
    </citation>
    <scope>NUCLEOTIDE SEQUENCE [LARGE SCALE GENOMIC DNA]</scope>
    <source>
        <strain evidence="2 3">NEB698</strain>
    </source>
</reference>
<feature type="domain" description="AB hydrolase-1" evidence="1">
    <location>
        <begin position="6"/>
        <end position="220"/>
    </location>
</feature>
<protein>
    <submittedName>
        <fullName evidence="2">Alpha/beta hydrolase</fullName>
    </submittedName>
</protein>
<evidence type="ECO:0000313" key="2">
    <source>
        <dbReference type="EMBL" id="AVO56250.1"/>
    </source>
</evidence>
<dbReference type="InterPro" id="IPR000073">
    <property type="entry name" value="AB_hydrolase_1"/>
</dbReference>
<evidence type="ECO:0000313" key="3">
    <source>
        <dbReference type="Proteomes" id="UP000238327"/>
    </source>
</evidence>
<sequence>MSRPRPHLLLLPGLLCDARLWRHQAAALADQAHVTVADLSGADSIAELAANVLAQAPDECFALAGLSMGGYVALEIIRQAPERVLALALLDTSATADSAEAMETRENLMQLAESDFPAVVAILLPKLLHPAHLWDRELIESIQAMANSLGPEVFMRQQQAILSRIDSRPFLPQIRCPTLVLCGHDDSITPVPLHEELATTIPGARLVVIEECGHLSTLEQPRRVSRELRYWLSGLADPAQELGNEAL</sequence>
<dbReference type="Gene3D" id="3.40.50.1820">
    <property type="entry name" value="alpha/beta hydrolase"/>
    <property type="match status" value="1"/>
</dbReference>
<dbReference type="EMBL" id="CP027657">
    <property type="protein sequence ID" value="AVO56250.1"/>
    <property type="molecule type" value="Genomic_DNA"/>
</dbReference>
<name>A0A2R3QX06_ECTME</name>
<organism evidence="2 3">
    <name type="scientific">Ectopseudomonas mendocina</name>
    <name type="common">Pseudomonas mendocina</name>
    <dbReference type="NCBI Taxonomy" id="300"/>
    <lineage>
        <taxon>Bacteria</taxon>
        <taxon>Pseudomonadati</taxon>
        <taxon>Pseudomonadota</taxon>
        <taxon>Gammaproteobacteria</taxon>
        <taxon>Pseudomonadales</taxon>
        <taxon>Pseudomonadaceae</taxon>
        <taxon>Ectopseudomonas</taxon>
    </lineage>
</organism>